<dbReference type="CDD" id="cd00088">
    <property type="entry name" value="HPT"/>
    <property type="match status" value="1"/>
</dbReference>
<reference evidence="23 24" key="1">
    <citation type="submission" date="2017-03" db="EMBL/GenBank/DDBJ databases">
        <authorList>
            <person name="Afonso C.L."/>
            <person name="Miller P.J."/>
            <person name="Scott M.A."/>
            <person name="Spackman E."/>
            <person name="Goraichik I."/>
            <person name="Dimitrov K.M."/>
            <person name="Suarez D.L."/>
            <person name="Swayne D.E."/>
        </authorList>
    </citation>
    <scope>NUCLEOTIDE SEQUENCE [LARGE SCALE GENOMIC DNA]</scope>
    <source>
        <strain evidence="23 24">CECT 8620</strain>
    </source>
</reference>
<dbReference type="CDD" id="cd16922">
    <property type="entry name" value="HATPase_EvgS-ArcB-TorS-like"/>
    <property type="match status" value="1"/>
</dbReference>
<dbReference type="InterPro" id="IPR001789">
    <property type="entry name" value="Sig_transdc_resp-reg_receiver"/>
</dbReference>
<evidence type="ECO:0000256" key="15">
    <source>
        <dbReference type="ARBA" id="ARBA00068150"/>
    </source>
</evidence>
<comment type="catalytic activity">
    <reaction evidence="1">
        <text>ATP + protein L-histidine = ADP + protein N-phospho-L-histidine.</text>
        <dbReference type="EC" id="2.7.13.3"/>
    </reaction>
</comment>
<feature type="modified residue" description="Phosphohistidine" evidence="16">
    <location>
        <position position="1031"/>
    </location>
</feature>
<dbReference type="SMART" id="SM00387">
    <property type="entry name" value="HATPase_c"/>
    <property type="match status" value="1"/>
</dbReference>
<keyword evidence="8" id="KW-0547">Nucleotide-binding</keyword>
<evidence type="ECO:0000256" key="10">
    <source>
        <dbReference type="ARBA" id="ARBA00022840"/>
    </source>
</evidence>
<dbReference type="InterPro" id="IPR011006">
    <property type="entry name" value="CheY-like_superfamily"/>
</dbReference>
<comment type="subcellular location">
    <subcellularLocation>
        <location evidence="2">Cell membrane</location>
        <topology evidence="2">Multi-pass membrane protein</topology>
    </subcellularLocation>
</comment>
<evidence type="ECO:0000256" key="11">
    <source>
        <dbReference type="ARBA" id="ARBA00022989"/>
    </source>
</evidence>
<evidence type="ECO:0000256" key="14">
    <source>
        <dbReference type="ARBA" id="ARBA00064003"/>
    </source>
</evidence>
<evidence type="ECO:0000256" key="19">
    <source>
        <dbReference type="SAM" id="Phobius"/>
    </source>
</evidence>
<dbReference type="SUPFAM" id="SSF52172">
    <property type="entry name" value="CheY-like"/>
    <property type="match status" value="1"/>
</dbReference>
<dbReference type="GO" id="GO:0005524">
    <property type="term" value="F:ATP binding"/>
    <property type="evidence" value="ECO:0007669"/>
    <property type="project" value="UniProtKB-KW"/>
</dbReference>
<feature type="region of interest" description="Disordered" evidence="18">
    <location>
        <begin position="854"/>
        <end position="969"/>
    </location>
</feature>
<name>A0A1Y5TQ78_9RHOB</name>
<dbReference type="Pfam" id="PF00512">
    <property type="entry name" value="HisKA"/>
    <property type="match status" value="1"/>
</dbReference>
<protein>
    <recommendedName>
        <fullName evidence="15">Sensory/regulatory protein RpfC</fullName>
        <ecNumber evidence="3">2.7.13.3</ecNumber>
    </recommendedName>
</protein>
<evidence type="ECO:0000256" key="3">
    <source>
        <dbReference type="ARBA" id="ARBA00012438"/>
    </source>
</evidence>
<evidence type="ECO:0000256" key="7">
    <source>
        <dbReference type="ARBA" id="ARBA00022692"/>
    </source>
</evidence>
<feature type="domain" description="Histidine kinase" evidence="20">
    <location>
        <begin position="330"/>
        <end position="552"/>
    </location>
</feature>
<dbReference type="CDD" id="cd00082">
    <property type="entry name" value="HisKA"/>
    <property type="match status" value="1"/>
</dbReference>
<evidence type="ECO:0000259" key="20">
    <source>
        <dbReference type="PROSITE" id="PS50109"/>
    </source>
</evidence>
<dbReference type="SUPFAM" id="SSF47384">
    <property type="entry name" value="Homodimeric domain of signal transducing histidine kinase"/>
    <property type="match status" value="1"/>
</dbReference>
<keyword evidence="12" id="KW-0902">Two-component regulatory system</keyword>
<evidence type="ECO:0000256" key="1">
    <source>
        <dbReference type="ARBA" id="ARBA00000085"/>
    </source>
</evidence>
<evidence type="ECO:0000313" key="24">
    <source>
        <dbReference type="Proteomes" id="UP000193862"/>
    </source>
</evidence>
<dbReference type="PANTHER" id="PTHR45339">
    <property type="entry name" value="HYBRID SIGNAL TRANSDUCTION HISTIDINE KINASE J"/>
    <property type="match status" value="1"/>
</dbReference>
<gene>
    <name evidence="23" type="primary">barA_2</name>
    <name evidence="23" type="ORF">AQS8620_03276</name>
</gene>
<dbReference type="CDD" id="cd17546">
    <property type="entry name" value="REC_hyHK_CKI1_RcsC-like"/>
    <property type="match status" value="1"/>
</dbReference>
<keyword evidence="6 23" id="KW-0808">Transferase</keyword>
<dbReference type="SMART" id="SM00073">
    <property type="entry name" value="HPT"/>
    <property type="match status" value="1"/>
</dbReference>
<dbReference type="FunFam" id="3.30.565.10:FF:000010">
    <property type="entry name" value="Sensor histidine kinase RcsC"/>
    <property type="match status" value="1"/>
</dbReference>
<dbReference type="EC" id="2.7.13.3" evidence="3"/>
<evidence type="ECO:0000256" key="9">
    <source>
        <dbReference type="ARBA" id="ARBA00022777"/>
    </source>
</evidence>
<dbReference type="AlphaFoldDB" id="A0A1Y5TQ78"/>
<dbReference type="Proteomes" id="UP000193862">
    <property type="component" value="Unassembled WGS sequence"/>
</dbReference>
<dbReference type="SMART" id="SM00388">
    <property type="entry name" value="HisKA"/>
    <property type="match status" value="1"/>
</dbReference>
<feature type="transmembrane region" description="Helical" evidence="19">
    <location>
        <begin position="23"/>
        <end position="41"/>
    </location>
</feature>
<dbReference type="InterPro" id="IPR003594">
    <property type="entry name" value="HATPase_dom"/>
</dbReference>
<dbReference type="SUPFAM" id="SSF55874">
    <property type="entry name" value="ATPase domain of HSP90 chaperone/DNA topoisomerase II/histidine kinase"/>
    <property type="match status" value="1"/>
</dbReference>
<keyword evidence="24" id="KW-1185">Reference proteome</keyword>
<dbReference type="FunFam" id="1.10.287.130:FF:000002">
    <property type="entry name" value="Two-component osmosensing histidine kinase"/>
    <property type="match status" value="1"/>
</dbReference>
<keyword evidence="13 19" id="KW-0472">Membrane</keyword>
<evidence type="ECO:0000256" key="12">
    <source>
        <dbReference type="ARBA" id="ARBA00023012"/>
    </source>
</evidence>
<dbReference type="Pfam" id="PF01627">
    <property type="entry name" value="Hpt"/>
    <property type="match status" value="1"/>
</dbReference>
<evidence type="ECO:0000256" key="13">
    <source>
        <dbReference type="ARBA" id="ARBA00023136"/>
    </source>
</evidence>
<evidence type="ECO:0000256" key="6">
    <source>
        <dbReference type="ARBA" id="ARBA00022679"/>
    </source>
</evidence>
<dbReference type="InterPro" id="IPR008207">
    <property type="entry name" value="Sig_transdc_His_kin_Hpt_dom"/>
</dbReference>
<evidence type="ECO:0000256" key="17">
    <source>
        <dbReference type="PROSITE-ProRule" id="PRU00169"/>
    </source>
</evidence>
<dbReference type="InterPro" id="IPR004358">
    <property type="entry name" value="Sig_transdc_His_kin-like_C"/>
</dbReference>
<dbReference type="PANTHER" id="PTHR45339:SF1">
    <property type="entry name" value="HYBRID SIGNAL TRANSDUCTION HISTIDINE KINASE J"/>
    <property type="match status" value="1"/>
</dbReference>
<evidence type="ECO:0000256" key="8">
    <source>
        <dbReference type="ARBA" id="ARBA00022741"/>
    </source>
</evidence>
<keyword evidence="9 23" id="KW-0418">Kinase</keyword>
<dbReference type="SUPFAM" id="SSF47226">
    <property type="entry name" value="Histidine-containing phosphotransfer domain, HPT domain"/>
    <property type="match status" value="1"/>
</dbReference>
<dbReference type="InterPro" id="IPR036641">
    <property type="entry name" value="HPT_dom_sf"/>
</dbReference>
<dbReference type="GO" id="GO:0000155">
    <property type="term" value="F:phosphorelay sensor kinase activity"/>
    <property type="evidence" value="ECO:0007669"/>
    <property type="project" value="InterPro"/>
</dbReference>
<feature type="modified residue" description="4-aspartylphosphate" evidence="17">
    <location>
        <position position="764"/>
    </location>
</feature>
<dbReference type="InterPro" id="IPR003661">
    <property type="entry name" value="HisK_dim/P_dom"/>
</dbReference>
<dbReference type="PROSITE" id="PS50110">
    <property type="entry name" value="RESPONSE_REGULATORY"/>
    <property type="match status" value="1"/>
</dbReference>
<keyword evidence="7 19" id="KW-0812">Transmembrane</keyword>
<dbReference type="Pfam" id="PF00072">
    <property type="entry name" value="Response_reg"/>
    <property type="match status" value="1"/>
</dbReference>
<dbReference type="PROSITE" id="PS50109">
    <property type="entry name" value="HIS_KIN"/>
    <property type="match status" value="1"/>
</dbReference>
<dbReference type="InterPro" id="IPR036097">
    <property type="entry name" value="HisK_dim/P_sf"/>
</dbReference>
<dbReference type="PRINTS" id="PR00344">
    <property type="entry name" value="BCTRLSENSOR"/>
</dbReference>
<keyword evidence="11 19" id="KW-1133">Transmembrane helix</keyword>
<dbReference type="InterPro" id="IPR005467">
    <property type="entry name" value="His_kinase_dom"/>
</dbReference>
<keyword evidence="5 17" id="KW-0597">Phosphoprotein</keyword>
<feature type="domain" description="Response regulatory" evidence="21">
    <location>
        <begin position="714"/>
        <end position="834"/>
    </location>
</feature>
<organism evidence="23 24">
    <name type="scientific">Aquimixticola soesokkakensis</name>
    <dbReference type="NCBI Taxonomy" id="1519096"/>
    <lineage>
        <taxon>Bacteria</taxon>
        <taxon>Pseudomonadati</taxon>
        <taxon>Pseudomonadota</taxon>
        <taxon>Alphaproteobacteria</taxon>
        <taxon>Rhodobacterales</taxon>
        <taxon>Paracoccaceae</taxon>
        <taxon>Aquimixticola</taxon>
    </lineage>
</organism>
<keyword evidence="4" id="KW-1003">Cell membrane</keyword>
<evidence type="ECO:0000256" key="18">
    <source>
        <dbReference type="SAM" id="MobiDB-lite"/>
    </source>
</evidence>
<dbReference type="EMBL" id="FWFS01000015">
    <property type="protein sequence ID" value="SLN69436.1"/>
    <property type="molecule type" value="Genomic_DNA"/>
</dbReference>
<dbReference type="PROSITE" id="PS50894">
    <property type="entry name" value="HPT"/>
    <property type="match status" value="1"/>
</dbReference>
<dbReference type="Gene3D" id="1.10.287.130">
    <property type="match status" value="1"/>
</dbReference>
<accession>A0A1Y5TQ78</accession>
<evidence type="ECO:0000259" key="21">
    <source>
        <dbReference type="PROSITE" id="PS50110"/>
    </source>
</evidence>
<evidence type="ECO:0000313" key="23">
    <source>
        <dbReference type="EMBL" id="SLN69436.1"/>
    </source>
</evidence>
<proteinExistence type="predicted"/>
<evidence type="ECO:0000256" key="2">
    <source>
        <dbReference type="ARBA" id="ARBA00004651"/>
    </source>
</evidence>
<evidence type="ECO:0000259" key="22">
    <source>
        <dbReference type="PROSITE" id="PS50894"/>
    </source>
</evidence>
<dbReference type="Gene3D" id="1.20.120.160">
    <property type="entry name" value="HPT domain"/>
    <property type="match status" value="1"/>
</dbReference>
<dbReference type="InterPro" id="IPR036890">
    <property type="entry name" value="HATPase_C_sf"/>
</dbReference>
<dbReference type="SMART" id="SM00448">
    <property type="entry name" value="REC"/>
    <property type="match status" value="1"/>
</dbReference>
<keyword evidence="10" id="KW-0067">ATP-binding</keyword>
<dbReference type="Gene3D" id="3.40.50.2300">
    <property type="match status" value="1"/>
</dbReference>
<dbReference type="GO" id="GO:0005886">
    <property type="term" value="C:plasma membrane"/>
    <property type="evidence" value="ECO:0007669"/>
    <property type="project" value="UniProtKB-SubCell"/>
</dbReference>
<sequence>MTDELSDPTKTKSPASQRRHPRLAVLVLSAFLAAALVLDYLTLQHDFQARLATDARSFTEQVQTNLDQSLNHPYQNMIALEGLILASEAIDPDELSIFASVVIGGGVDVANTYGWVPLAVGEQMLSIADNADASHLPFDKLARDVQARFRRIQRDPTDQILFFEGGVLPGQNNNSDLITLLHPVYETRAAQEVRGFLFVTYSIRRLLLFSDLPALSFATKVEMAAPLGFTTLFERPGQPGFTTPLAAVAHVGPMTLQVFAQYQAATFWSHVIERKSVSQLILFVGMIIVGLSAYINLKQIRLSRQAARTSASAAEASTQANYQKTRFLATMSHEMRTPLNGIIGMADLLMDTQLDEGQRKNLSTLSGSAENLLALINQILDFSKIEAGEVVLDPQICDLGEIVTNVSNALSILAATKKIELVTILPMQACLPVLVDSMKLRQILTNLLSNAIKFTQKGSVTLRVDFMEQGADGTVVLKFTVEDTGIGIESSRLQAVFEPFEQADVSTTRNYGGTGLGLPITRDLARAMGSDITAHSEIGRGSTFSFMLRMEADCTAQPFRRERCVLGIQNTLVVLTDTQRRIAALIALESSGAQPVSIPDIEQANAAIQAAIERCDPFDLVLVEDAAAARKISEFQAKTPGAGKLKVGILRSSILGNEPMSQDEQSSACFVLNAPHTAGAVTCAIATAFHHRSFSKVDEQDTKSEVAITFDGLRVLLVDDDEVNQIYGLALLEKLGCVVTSAWNGQEALEKIGDGKSLDVIFMDCQMPIMDGLTATRELKCRMAAGDVAVLPIIALTANAQKEDREACLQAGMNEFLSKPVRQKEVTQILAQLRPKAQVRARVPVIPVKDPVPQFLSGAEPPQATAAPQKPVSPDVPDDAVPDSPVSPPASAPVKEVVKALPPDPEAPGQKPVMPANATPQADVAKAPPVVTPPPPSKPALSGLDKIPQAATSAPKPAPVPSPVEQAQEPAAYVPKNSVLAVEVLRETKEMLGGGFGKLLQSFIASSPGRLETLGPDIESRNYEDVRRTAHTLKSSSKMVGAMAMAEVAEKLEAEARKPNPSRADATRYKQALNAAYAAYIERLRQSKNLAKSA</sequence>
<evidence type="ECO:0000256" key="4">
    <source>
        <dbReference type="ARBA" id="ARBA00022475"/>
    </source>
</evidence>
<dbReference type="Gene3D" id="3.30.565.10">
    <property type="entry name" value="Histidine kinase-like ATPase, C-terminal domain"/>
    <property type="match status" value="1"/>
</dbReference>
<dbReference type="Pfam" id="PF02518">
    <property type="entry name" value="HATPase_c"/>
    <property type="match status" value="1"/>
</dbReference>
<evidence type="ECO:0000256" key="5">
    <source>
        <dbReference type="ARBA" id="ARBA00022553"/>
    </source>
</evidence>
<evidence type="ECO:0000256" key="16">
    <source>
        <dbReference type="PROSITE-ProRule" id="PRU00110"/>
    </source>
</evidence>
<comment type="subunit">
    <text evidence="14">At low DSF concentrations, interacts with RpfF.</text>
</comment>
<feature type="domain" description="HPt" evidence="22">
    <location>
        <begin position="992"/>
        <end position="1094"/>
    </location>
</feature>